<evidence type="ECO:0000259" key="1">
    <source>
        <dbReference type="Pfam" id="PF00668"/>
    </source>
</evidence>
<dbReference type="Gene3D" id="3.30.559.30">
    <property type="entry name" value="Nonribosomal peptide synthetase, condensation domain"/>
    <property type="match status" value="1"/>
</dbReference>
<dbReference type="Gene3D" id="3.30.559.10">
    <property type="entry name" value="Chloramphenicol acetyltransferase-like domain"/>
    <property type="match status" value="1"/>
</dbReference>
<dbReference type="GO" id="GO:0003824">
    <property type="term" value="F:catalytic activity"/>
    <property type="evidence" value="ECO:0007669"/>
    <property type="project" value="InterPro"/>
</dbReference>
<dbReference type="Proteomes" id="UP000199417">
    <property type="component" value="Unassembled WGS sequence"/>
</dbReference>
<gene>
    <name evidence="2" type="ORF">SAMN05444580_107101</name>
</gene>
<feature type="domain" description="Condensation" evidence="1">
    <location>
        <begin position="66"/>
        <end position="373"/>
    </location>
</feature>
<dbReference type="RefSeq" id="WP_072843661.1">
    <property type="nucleotide sequence ID" value="NZ_FNAB01000007.1"/>
</dbReference>
<dbReference type="EMBL" id="FNAB01000007">
    <property type="protein sequence ID" value="SDD87359.1"/>
    <property type="molecule type" value="Genomic_DNA"/>
</dbReference>
<sequence length="471" mass="50953">MEFTELADYPVSPGTLTEWLPTVSPPAASSAGPWYDDPRPASFVQAARLREAATHTGPGHESWLGTAFTVAGPLDEAAFGRALRVWIDRHEALRSHAEVEPATGRLSRQTFDDGVVSVCPLTHGHRSSAVIFEHLHDLFDRATSPLSWPAFAFATVAAPDPDDGFTVYFAADHAIIDGLTIVLIAHAIEALYRQEQGGPAAGLFPVGSYLDYGVREREDAADLDAAAPVVRSWREALDRNDGRLPRFPLELGDRPAGPVPQGALSAWVLDAEAADAFAVACRKVGHSFFAGALACLGLVGAELAGEDRFDTVTPMHTRSDPYAAASVGWYVGIGPISFDVRGARSFGELAGRAAQQIAAAKDSSKVPFDRVCEVLGRGARPRFVVSYMDVRFAPSASRWSEWNARALRSKQYDDSVYIWINRTPLGVNIASRYPNTDVATANVHRYLARLRIRLEEVVGTGSCALGEPLHH</sequence>
<evidence type="ECO:0000313" key="2">
    <source>
        <dbReference type="EMBL" id="SDD87359.1"/>
    </source>
</evidence>
<keyword evidence="3" id="KW-1185">Reference proteome</keyword>
<reference evidence="2 3" key="1">
    <citation type="submission" date="2016-10" db="EMBL/GenBank/DDBJ databases">
        <authorList>
            <person name="de Groot N.N."/>
        </authorList>
    </citation>
    <scope>NUCLEOTIDE SEQUENCE [LARGE SCALE GENOMIC DNA]</scope>
    <source>
        <strain evidence="2 3">JCM 11308</strain>
    </source>
</reference>
<accession>A0A1G6YAB5</accession>
<dbReference type="STRING" id="168276.SAMN05444580_107101"/>
<dbReference type="SUPFAM" id="SSF52777">
    <property type="entry name" value="CoA-dependent acyltransferases"/>
    <property type="match status" value="2"/>
</dbReference>
<name>A0A1G6YAB5_9NOCA</name>
<dbReference type="AlphaFoldDB" id="A0A1G6YAB5"/>
<protein>
    <submittedName>
        <fullName evidence="2">Condensation domain-containing protein</fullName>
    </submittedName>
</protein>
<organism evidence="2 3">
    <name type="scientific">Rhodococcus tukisamuensis</name>
    <dbReference type="NCBI Taxonomy" id="168276"/>
    <lineage>
        <taxon>Bacteria</taxon>
        <taxon>Bacillati</taxon>
        <taxon>Actinomycetota</taxon>
        <taxon>Actinomycetes</taxon>
        <taxon>Mycobacteriales</taxon>
        <taxon>Nocardiaceae</taxon>
        <taxon>Rhodococcus</taxon>
    </lineage>
</organism>
<dbReference type="Pfam" id="PF00668">
    <property type="entry name" value="Condensation"/>
    <property type="match status" value="1"/>
</dbReference>
<dbReference type="GO" id="GO:0008610">
    <property type="term" value="P:lipid biosynthetic process"/>
    <property type="evidence" value="ECO:0007669"/>
    <property type="project" value="UniProtKB-ARBA"/>
</dbReference>
<evidence type="ECO:0000313" key="3">
    <source>
        <dbReference type="Proteomes" id="UP000199417"/>
    </source>
</evidence>
<dbReference type="InterPro" id="IPR023213">
    <property type="entry name" value="CAT-like_dom_sf"/>
</dbReference>
<dbReference type="InterPro" id="IPR001242">
    <property type="entry name" value="Condensation_dom"/>
</dbReference>
<proteinExistence type="predicted"/>